<keyword evidence="2" id="KW-1185">Reference proteome</keyword>
<protein>
    <submittedName>
        <fullName evidence="1">Uncharacterized protein</fullName>
    </submittedName>
</protein>
<dbReference type="EMBL" id="REGN01002205">
    <property type="protein sequence ID" value="RNA29530.1"/>
    <property type="molecule type" value="Genomic_DNA"/>
</dbReference>
<gene>
    <name evidence="1" type="ORF">BpHYR1_050025</name>
</gene>
<reference evidence="1 2" key="1">
    <citation type="journal article" date="2018" name="Sci. Rep.">
        <title>Genomic signatures of local adaptation to the degree of environmental predictability in rotifers.</title>
        <authorList>
            <person name="Franch-Gras L."/>
            <person name="Hahn C."/>
            <person name="Garcia-Roger E.M."/>
            <person name="Carmona M.J."/>
            <person name="Serra M."/>
            <person name="Gomez A."/>
        </authorList>
    </citation>
    <scope>NUCLEOTIDE SEQUENCE [LARGE SCALE GENOMIC DNA]</scope>
    <source>
        <strain evidence="1">HYR1</strain>
    </source>
</reference>
<accession>A0A3M7S1M3</accession>
<comment type="caution">
    <text evidence="1">The sequence shown here is derived from an EMBL/GenBank/DDBJ whole genome shotgun (WGS) entry which is preliminary data.</text>
</comment>
<organism evidence="1 2">
    <name type="scientific">Brachionus plicatilis</name>
    <name type="common">Marine rotifer</name>
    <name type="synonym">Brachionus muelleri</name>
    <dbReference type="NCBI Taxonomy" id="10195"/>
    <lineage>
        <taxon>Eukaryota</taxon>
        <taxon>Metazoa</taxon>
        <taxon>Spiralia</taxon>
        <taxon>Gnathifera</taxon>
        <taxon>Rotifera</taxon>
        <taxon>Eurotatoria</taxon>
        <taxon>Monogononta</taxon>
        <taxon>Pseudotrocha</taxon>
        <taxon>Ploima</taxon>
        <taxon>Brachionidae</taxon>
        <taxon>Brachionus</taxon>
    </lineage>
</organism>
<name>A0A3M7S1M3_BRAPC</name>
<dbReference type="AlphaFoldDB" id="A0A3M7S1M3"/>
<dbReference type="Proteomes" id="UP000276133">
    <property type="component" value="Unassembled WGS sequence"/>
</dbReference>
<sequence>MRLVSLWYFIAKWKYDVSKHAHDNNSSKLYALTSVLNRTKIVSDFENKIQKHYGSIDTQFSITILNEICQIKA</sequence>
<evidence type="ECO:0000313" key="2">
    <source>
        <dbReference type="Proteomes" id="UP000276133"/>
    </source>
</evidence>
<evidence type="ECO:0000313" key="1">
    <source>
        <dbReference type="EMBL" id="RNA29530.1"/>
    </source>
</evidence>
<proteinExistence type="predicted"/>